<keyword evidence="2" id="KW-0378">Hydrolase</keyword>
<sequence length="1080" mass="122137">MITDAALRAVDEHWAVFSIDEEKRNRAIKVANYRLVKNALKQAMRVNFEEQEGDLEILRDLALAYEMAAIEGLNTIINPADGDDALRNQAIAGAFRSFEIERLMDLPEATEDKIYHILHLSALAYCGDRWSDLRRWLDEHADAINIPPVVDAPWDRRLLYHLFDCWLRLFRKRQWEDLNQVPKIIAGLRQDQIEYEPKVLNNGSNAADRAMALRLISFYHWAKGSEILATYMLQGEPTDITIQLDKHFESSIDAAIAARDVQLEILIKWLHAASRQMVTGSVWWVAQTINPRSTRFINNITKQQSLFELLPPQRAALREQGLLDPGTTAVIVELPTSGGKTLLAQFRILQALNQFDVDSGWIAYIAPTKALVAQITRRLRRDFEPIGIKVEHLTGAVELDTFEEDLLDESSNSHNFDILVTTPEKLQFVIRNKKHQRPLALVVMDEAQNIEDESRGLRIELLLATIKQEYRNANFLLLMPYVENAQTLARWLAQDVSGGRTISIGSTPWKPNERIIGLFSAEPDNTVKAGWKLKYHTLTTTPKTMHLDGVHEVGSVKPLKVARSKLSLSLQTAAMAKVFSERGTSIAVASRIDSVWNMARTISESLEPLSPIPEEISLVNRFLQTEISPNFELIQMLSCGVGVHHAGLSDEVRALVEWLAERNQLRVLCATTTIAQGINFPVSSVFLQTRFLPQHNRVSKEMPIRDFWNLAGRAGRIDHDSVGVIGIAAGENEKDIIEYVQRATGELASRLVQMLDELEEAGRLQDLATVMDEEQWEDFRCYVAHLWNEKKNLQDVLSNTEVLLRSTYGYGLLRTTQNGERKARALLDATKQYAKKLSNNPNYAELADTTGFSPEGVVRALTGLNKLEKKLTPLDWTPESLFKNSNSGLSSLFGVMMRVPQLSRSFSEIAGEGLEKKHIAEITMDWVSGKSVHDIATAYFRGDDTDAITNTCKAVYKTLVNNGSWGMSALSKMSGINFDSLSEDERRKINTLPAMIYHGVMTEEAVLMRMNFVPRSVAENLATDFRTKRGVNTNRNQVQRAREYLRGLAINDWERVRPRDSYLSGEDYMTIWGLLTGEKR</sequence>
<protein>
    <submittedName>
        <fullName evidence="7">DEAD/DEAH box helicase</fullName>
    </submittedName>
</protein>
<feature type="domain" description="Helicase C-terminal" evidence="6">
    <location>
        <begin position="608"/>
        <end position="759"/>
    </location>
</feature>
<accession>A0ABU3X419</accession>
<evidence type="ECO:0000256" key="4">
    <source>
        <dbReference type="ARBA" id="ARBA00022840"/>
    </source>
</evidence>
<dbReference type="EMBL" id="WBKO01000003">
    <property type="protein sequence ID" value="MDV2482800.1"/>
    <property type="molecule type" value="Genomic_DNA"/>
</dbReference>
<dbReference type="InterPro" id="IPR011545">
    <property type="entry name" value="DEAD/DEAH_box_helicase_dom"/>
</dbReference>
<gene>
    <name evidence="7" type="ORF">F8E02_12535</name>
</gene>
<dbReference type="InterPro" id="IPR027417">
    <property type="entry name" value="P-loop_NTPase"/>
</dbReference>
<dbReference type="PANTHER" id="PTHR47961:SF6">
    <property type="entry name" value="DNA-DIRECTED DNA POLYMERASE"/>
    <property type="match status" value="1"/>
</dbReference>
<organism evidence="7 8">
    <name type="scientific">Methanoculleus caldifontis</name>
    <dbReference type="NCBI Taxonomy" id="2651577"/>
    <lineage>
        <taxon>Archaea</taxon>
        <taxon>Methanobacteriati</taxon>
        <taxon>Methanobacteriota</taxon>
        <taxon>Stenosarchaea group</taxon>
        <taxon>Methanomicrobia</taxon>
        <taxon>Methanomicrobiales</taxon>
        <taxon>Methanomicrobiaceae</taxon>
        <taxon>Methanoculleus</taxon>
    </lineage>
</organism>
<keyword evidence="8" id="KW-1185">Reference proteome</keyword>
<evidence type="ECO:0000259" key="6">
    <source>
        <dbReference type="PROSITE" id="PS51194"/>
    </source>
</evidence>
<dbReference type="SMART" id="SM00487">
    <property type="entry name" value="DEXDc"/>
    <property type="match status" value="1"/>
</dbReference>
<dbReference type="SUPFAM" id="SSF52540">
    <property type="entry name" value="P-loop containing nucleoside triphosphate hydrolases"/>
    <property type="match status" value="1"/>
</dbReference>
<evidence type="ECO:0000256" key="3">
    <source>
        <dbReference type="ARBA" id="ARBA00022806"/>
    </source>
</evidence>
<feature type="domain" description="Helicase ATP-binding" evidence="5">
    <location>
        <begin position="321"/>
        <end position="484"/>
    </location>
</feature>
<keyword evidence="3 7" id="KW-0347">Helicase</keyword>
<dbReference type="RefSeq" id="WP_317065932.1">
    <property type="nucleotide sequence ID" value="NZ_WBKO01000003.1"/>
</dbReference>
<evidence type="ECO:0000313" key="7">
    <source>
        <dbReference type="EMBL" id="MDV2482800.1"/>
    </source>
</evidence>
<reference evidence="7 8" key="1">
    <citation type="submission" date="2019-10" db="EMBL/GenBank/DDBJ databases">
        <title>Isolation and characterization of Methanoculleus sp. Wushi-C6 from a hot spring well.</title>
        <authorList>
            <person name="Chen S.-C."/>
            <person name="Lan Z.-H."/>
            <person name="You Y.-T."/>
            <person name="Lai M.-C."/>
        </authorList>
    </citation>
    <scope>NUCLEOTIDE SEQUENCE [LARGE SCALE GENOMIC DNA]</scope>
    <source>
        <strain evidence="7 8">Wushi-C6</strain>
    </source>
</reference>
<evidence type="ECO:0000313" key="8">
    <source>
        <dbReference type="Proteomes" id="UP001281203"/>
    </source>
</evidence>
<keyword evidence="4" id="KW-0067">ATP-binding</keyword>
<dbReference type="CDD" id="cd17921">
    <property type="entry name" value="DEXHc_Ski2"/>
    <property type="match status" value="1"/>
</dbReference>
<dbReference type="Proteomes" id="UP001281203">
    <property type="component" value="Unassembled WGS sequence"/>
</dbReference>
<evidence type="ECO:0000256" key="1">
    <source>
        <dbReference type="ARBA" id="ARBA00022741"/>
    </source>
</evidence>
<evidence type="ECO:0000259" key="5">
    <source>
        <dbReference type="PROSITE" id="PS51192"/>
    </source>
</evidence>
<dbReference type="PANTHER" id="PTHR47961">
    <property type="entry name" value="DNA POLYMERASE THETA, PUTATIVE (AFU_ORTHOLOGUE AFUA_1G05260)-RELATED"/>
    <property type="match status" value="1"/>
</dbReference>
<evidence type="ECO:0000256" key="2">
    <source>
        <dbReference type="ARBA" id="ARBA00022801"/>
    </source>
</evidence>
<dbReference type="GO" id="GO:0004386">
    <property type="term" value="F:helicase activity"/>
    <property type="evidence" value="ECO:0007669"/>
    <property type="project" value="UniProtKB-KW"/>
</dbReference>
<comment type="caution">
    <text evidence="7">The sequence shown here is derived from an EMBL/GenBank/DDBJ whole genome shotgun (WGS) entry which is preliminary data.</text>
</comment>
<dbReference type="PROSITE" id="PS51192">
    <property type="entry name" value="HELICASE_ATP_BIND_1"/>
    <property type="match status" value="1"/>
</dbReference>
<dbReference type="InterPro" id="IPR014001">
    <property type="entry name" value="Helicase_ATP-bd"/>
</dbReference>
<keyword evidence="1" id="KW-0547">Nucleotide-binding</keyword>
<name>A0ABU3X419_9EURY</name>
<dbReference type="SMART" id="SM00490">
    <property type="entry name" value="HELICc"/>
    <property type="match status" value="1"/>
</dbReference>
<dbReference type="Pfam" id="PF00270">
    <property type="entry name" value="DEAD"/>
    <property type="match status" value="1"/>
</dbReference>
<dbReference type="InterPro" id="IPR050474">
    <property type="entry name" value="Hel308_SKI2-like"/>
</dbReference>
<proteinExistence type="predicted"/>
<dbReference type="InterPro" id="IPR001650">
    <property type="entry name" value="Helicase_C-like"/>
</dbReference>
<dbReference type="PROSITE" id="PS51194">
    <property type="entry name" value="HELICASE_CTER"/>
    <property type="match status" value="1"/>
</dbReference>
<dbReference type="Gene3D" id="3.40.50.300">
    <property type="entry name" value="P-loop containing nucleotide triphosphate hydrolases"/>
    <property type="match status" value="2"/>
</dbReference>